<sequence>MIDLKLLRTLQALQQTGTLVAAAEQLCLTQSALSHQLKEAESSLGTTLYLRKSQPVSFSAQGQLLLDLAARVLPLVAQTEAQLKGRSLSGIRLAVECHACFHWLMPAVKAFGLIEPNCPIEFSAEIEHNALDALLSDELDLVLTTDQRDLQGVFFEALFEMQLCLGVSTDHPLAQHAFVVAQQLRQETLLGYPLPLERQDLYRYVFAPAGLEVKFRTVAQSSQILQLIAAGQGVALLPRWLMEPYRAQGLLAVLPIGEQGLFRTMYAACRQGQQEATPLRQLLEQISQHQPS</sequence>
<dbReference type="PROSITE" id="PS50931">
    <property type="entry name" value="HTH_LYSR"/>
    <property type="match status" value="1"/>
</dbReference>
<dbReference type="InterPro" id="IPR000847">
    <property type="entry name" value="LysR_HTH_N"/>
</dbReference>
<evidence type="ECO:0000256" key="2">
    <source>
        <dbReference type="ARBA" id="ARBA00023015"/>
    </source>
</evidence>
<reference evidence="6 7" key="1">
    <citation type="submission" date="2019-08" db="EMBL/GenBank/DDBJ databases">
        <title>Draft genome analysis of Rheinheimera tangshanensis isolated from the roots of fresh rice plants (Oryza sativa).</title>
        <authorList>
            <person name="Yu Q."/>
            <person name="Qi Y."/>
            <person name="Zhang H."/>
            <person name="Pu J."/>
        </authorList>
    </citation>
    <scope>NUCLEOTIDE SEQUENCE [LARGE SCALE GENOMIC DNA]</scope>
    <source>
        <strain evidence="6 7">JA3-B52</strain>
    </source>
</reference>
<keyword evidence="7" id="KW-1185">Reference proteome</keyword>
<keyword evidence="2" id="KW-0805">Transcription regulation</keyword>
<protein>
    <submittedName>
        <fullName evidence="6">LysR family transcriptional regulator</fullName>
    </submittedName>
</protein>
<dbReference type="PANTHER" id="PTHR30126:SF25">
    <property type="entry name" value="HTH-TYPE TRANSCRIPTIONAL REGULATOR METR"/>
    <property type="match status" value="1"/>
</dbReference>
<comment type="similarity">
    <text evidence="1">Belongs to the LysR transcriptional regulatory family.</text>
</comment>
<keyword evidence="3" id="KW-0238">DNA-binding</keyword>
<comment type="caution">
    <text evidence="6">The sequence shown here is derived from an EMBL/GenBank/DDBJ whole genome shotgun (WGS) entry which is preliminary data.</text>
</comment>
<dbReference type="GO" id="GO:0003700">
    <property type="term" value="F:DNA-binding transcription factor activity"/>
    <property type="evidence" value="ECO:0007669"/>
    <property type="project" value="InterPro"/>
</dbReference>
<proteinExistence type="inferred from homology"/>
<dbReference type="Pfam" id="PF00126">
    <property type="entry name" value="HTH_1"/>
    <property type="match status" value="1"/>
</dbReference>
<feature type="domain" description="HTH lysR-type" evidence="5">
    <location>
        <begin position="2"/>
        <end position="59"/>
    </location>
</feature>
<gene>
    <name evidence="6" type="ORF">FU839_13760</name>
</gene>
<accession>A0A5C8LTX2</accession>
<dbReference type="OrthoDB" id="155872at2"/>
<evidence type="ECO:0000313" key="7">
    <source>
        <dbReference type="Proteomes" id="UP000321814"/>
    </source>
</evidence>
<dbReference type="SUPFAM" id="SSF53850">
    <property type="entry name" value="Periplasmic binding protein-like II"/>
    <property type="match status" value="1"/>
</dbReference>
<evidence type="ECO:0000256" key="3">
    <source>
        <dbReference type="ARBA" id="ARBA00023125"/>
    </source>
</evidence>
<evidence type="ECO:0000313" key="6">
    <source>
        <dbReference type="EMBL" id="TXK79754.1"/>
    </source>
</evidence>
<evidence type="ECO:0000256" key="4">
    <source>
        <dbReference type="ARBA" id="ARBA00023163"/>
    </source>
</evidence>
<dbReference type="Gene3D" id="1.10.10.10">
    <property type="entry name" value="Winged helix-like DNA-binding domain superfamily/Winged helix DNA-binding domain"/>
    <property type="match status" value="1"/>
</dbReference>
<dbReference type="EMBL" id="VRLR01000009">
    <property type="protein sequence ID" value="TXK79754.1"/>
    <property type="molecule type" value="Genomic_DNA"/>
</dbReference>
<dbReference type="Gene3D" id="3.40.190.10">
    <property type="entry name" value="Periplasmic binding protein-like II"/>
    <property type="match status" value="1"/>
</dbReference>
<dbReference type="Proteomes" id="UP000321814">
    <property type="component" value="Unassembled WGS sequence"/>
</dbReference>
<dbReference type="InterPro" id="IPR005119">
    <property type="entry name" value="LysR_subst-bd"/>
</dbReference>
<dbReference type="AlphaFoldDB" id="A0A5C8LTX2"/>
<dbReference type="GO" id="GO:0000976">
    <property type="term" value="F:transcription cis-regulatory region binding"/>
    <property type="evidence" value="ECO:0007669"/>
    <property type="project" value="TreeGrafter"/>
</dbReference>
<dbReference type="Pfam" id="PF03466">
    <property type="entry name" value="LysR_substrate"/>
    <property type="match status" value="1"/>
</dbReference>
<organism evidence="6 7">
    <name type="scientific">Rheinheimera tangshanensis</name>
    <dbReference type="NCBI Taxonomy" id="400153"/>
    <lineage>
        <taxon>Bacteria</taxon>
        <taxon>Pseudomonadati</taxon>
        <taxon>Pseudomonadota</taxon>
        <taxon>Gammaproteobacteria</taxon>
        <taxon>Chromatiales</taxon>
        <taxon>Chromatiaceae</taxon>
        <taxon>Rheinheimera</taxon>
    </lineage>
</organism>
<dbReference type="InterPro" id="IPR036390">
    <property type="entry name" value="WH_DNA-bd_sf"/>
</dbReference>
<keyword evidence="4" id="KW-0804">Transcription</keyword>
<evidence type="ECO:0000256" key="1">
    <source>
        <dbReference type="ARBA" id="ARBA00009437"/>
    </source>
</evidence>
<dbReference type="SUPFAM" id="SSF46785">
    <property type="entry name" value="Winged helix' DNA-binding domain"/>
    <property type="match status" value="1"/>
</dbReference>
<name>A0A5C8LTX2_9GAMM</name>
<evidence type="ECO:0000259" key="5">
    <source>
        <dbReference type="PROSITE" id="PS50931"/>
    </source>
</evidence>
<dbReference type="InterPro" id="IPR036388">
    <property type="entry name" value="WH-like_DNA-bd_sf"/>
</dbReference>
<dbReference type="RefSeq" id="WP_147904832.1">
    <property type="nucleotide sequence ID" value="NZ_BAAAGC010000014.1"/>
</dbReference>
<dbReference type="PANTHER" id="PTHR30126">
    <property type="entry name" value="HTH-TYPE TRANSCRIPTIONAL REGULATOR"/>
    <property type="match status" value="1"/>
</dbReference>